<feature type="chain" id="PRO_5046008092" evidence="3">
    <location>
        <begin position="29"/>
        <end position="232"/>
    </location>
</feature>
<feature type="region of interest" description="Disordered" evidence="1">
    <location>
        <begin position="146"/>
        <end position="183"/>
    </location>
</feature>
<evidence type="ECO:0000256" key="1">
    <source>
        <dbReference type="SAM" id="MobiDB-lite"/>
    </source>
</evidence>
<dbReference type="InterPro" id="IPR041033">
    <property type="entry name" value="SpaA_PFL_dom_1"/>
</dbReference>
<feature type="transmembrane region" description="Helical" evidence="2">
    <location>
        <begin position="199"/>
        <end position="222"/>
    </location>
</feature>
<keyword evidence="2" id="KW-0812">Transmembrane</keyword>
<keyword evidence="3" id="KW-0732">Signal</keyword>
<dbReference type="EMBL" id="JBHTMO010000039">
    <property type="protein sequence ID" value="MFD1394076.1"/>
    <property type="molecule type" value="Genomic_DNA"/>
</dbReference>
<protein>
    <submittedName>
        <fullName evidence="5">Prealbumin-like fold domain-containing protein</fullName>
    </submittedName>
</protein>
<evidence type="ECO:0000313" key="6">
    <source>
        <dbReference type="Proteomes" id="UP001597249"/>
    </source>
</evidence>
<evidence type="ECO:0000256" key="2">
    <source>
        <dbReference type="SAM" id="Phobius"/>
    </source>
</evidence>
<dbReference type="Proteomes" id="UP001597249">
    <property type="component" value="Unassembled WGS sequence"/>
</dbReference>
<evidence type="ECO:0000256" key="3">
    <source>
        <dbReference type="SAM" id="SignalP"/>
    </source>
</evidence>
<sequence length="232" mass="23965">MKQSVTTIVMTLAALFFMALGAPQSVLAAGAGQVTIDKRISIPTDGTSQATDALAGAEYKLSRVTATGTAAIDPAKPSTYQERSSVTLTTGEDGKAQANGLDFGTYILAEQENDRVFVPAAPVLFTLSAAHPLFAYVPKSGLGDYHNEGGDGTTPEGTTGQTTGEAGSQTTGGAAGQTGKSDARQPEAIMQTNGHLARFPWLLVLGLSAAILLTSLIVAVWLRKKVTAHEAD</sequence>
<evidence type="ECO:0000313" key="5">
    <source>
        <dbReference type="EMBL" id="MFD1394076.1"/>
    </source>
</evidence>
<dbReference type="Gene3D" id="2.60.40.10">
    <property type="entry name" value="Immunoglobulins"/>
    <property type="match status" value="1"/>
</dbReference>
<dbReference type="RefSeq" id="WP_125586935.1">
    <property type="nucleotide sequence ID" value="NZ_JBHTMO010000039.1"/>
</dbReference>
<feature type="signal peptide" evidence="3">
    <location>
        <begin position="1"/>
        <end position="28"/>
    </location>
</feature>
<keyword evidence="2" id="KW-0472">Membrane</keyword>
<evidence type="ECO:0000259" key="4">
    <source>
        <dbReference type="Pfam" id="PF17802"/>
    </source>
</evidence>
<reference evidence="6" key="1">
    <citation type="journal article" date="2019" name="Int. J. Syst. Evol. Microbiol.">
        <title>The Global Catalogue of Microorganisms (GCM) 10K type strain sequencing project: providing services to taxonomists for standard genome sequencing and annotation.</title>
        <authorList>
            <consortium name="The Broad Institute Genomics Platform"/>
            <consortium name="The Broad Institute Genome Sequencing Center for Infectious Disease"/>
            <person name="Wu L."/>
            <person name="Ma J."/>
        </authorList>
    </citation>
    <scope>NUCLEOTIDE SEQUENCE [LARGE SCALE GENOMIC DNA]</scope>
    <source>
        <strain evidence="6">CCM 8911</strain>
    </source>
</reference>
<name>A0ABW4BBF1_9LACO</name>
<feature type="domain" description="SpaA-like prealbumin fold" evidence="4">
    <location>
        <begin position="48"/>
        <end position="112"/>
    </location>
</feature>
<comment type="caution">
    <text evidence="5">The sequence shown here is derived from an EMBL/GenBank/DDBJ whole genome shotgun (WGS) entry which is preliminary data.</text>
</comment>
<gene>
    <name evidence="5" type="ORF">ACFQ3L_10910</name>
</gene>
<keyword evidence="6" id="KW-1185">Reference proteome</keyword>
<organism evidence="5 6">
    <name type="scientific">Lacticaseibacillus jixianensis</name>
    <dbReference type="NCBI Taxonomy" id="2486012"/>
    <lineage>
        <taxon>Bacteria</taxon>
        <taxon>Bacillati</taxon>
        <taxon>Bacillota</taxon>
        <taxon>Bacilli</taxon>
        <taxon>Lactobacillales</taxon>
        <taxon>Lactobacillaceae</taxon>
        <taxon>Lacticaseibacillus</taxon>
    </lineage>
</organism>
<dbReference type="InterPro" id="IPR013783">
    <property type="entry name" value="Ig-like_fold"/>
</dbReference>
<feature type="compositionally biased region" description="Low complexity" evidence="1">
    <location>
        <begin position="153"/>
        <end position="172"/>
    </location>
</feature>
<proteinExistence type="predicted"/>
<dbReference type="Pfam" id="PF17802">
    <property type="entry name" value="SpaA"/>
    <property type="match status" value="1"/>
</dbReference>
<accession>A0ABW4BBF1</accession>
<keyword evidence="2" id="KW-1133">Transmembrane helix</keyword>